<dbReference type="InterPro" id="IPR029001">
    <property type="entry name" value="ITPase-like_fam"/>
</dbReference>
<dbReference type="EMBL" id="JAJEQF010000063">
    <property type="protein sequence ID" value="MCC2169124.1"/>
    <property type="molecule type" value="Genomic_DNA"/>
</dbReference>
<dbReference type="GO" id="GO:0009143">
    <property type="term" value="P:nucleoside triphosphate catabolic process"/>
    <property type="evidence" value="ECO:0007669"/>
    <property type="project" value="InterPro"/>
</dbReference>
<dbReference type="Pfam" id="PF01725">
    <property type="entry name" value="Ham1p_like"/>
    <property type="match status" value="1"/>
</dbReference>
<organism evidence="2 3">
    <name type="scientific">Gallintestinimicrobium propionicum</name>
    <dbReference type="NCBI Taxonomy" id="2981770"/>
    <lineage>
        <taxon>Bacteria</taxon>
        <taxon>Bacillati</taxon>
        <taxon>Bacillota</taxon>
        <taxon>Clostridia</taxon>
        <taxon>Lachnospirales</taxon>
        <taxon>Lachnospiraceae</taxon>
        <taxon>Gallintestinimicrobium</taxon>
    </lineage>
</organism>
<protein>
    <recommendedName>
        <fullName evidence="4">Non-canonical purine NTP pyrophosphatase</fullName>
    </recommendedName>
</protein>
<comment type="caution">
    <text evidence="2">The sequence shown here is derived from an EMBL/GenBank/DDBJ whole genome shotgun (WGS) entry which is preliminary data.</text>
</comment>
<evidence type="ECO:0000313" key="2">
    <source>
        <dbReference type="EMBL" id="MCC2169124.1"/>
    </source>
</evidence>
<accession>A0AAE3AWP2</accession>
<keyword evidence="1" id="KW-0378">Hydrolase</keyword>
<dbReference type="InterPro" id="IPR002637">
    <property type="entry name" value="RdgB/HAM1"/>
</dbReference>
<name>A0AAE3AWP2_9FIRM</name>
<sequence>MQKKAITLIYGTGNAGKLDLMRHYLSTLQEIRLLGLKDLPFCWGEIEECGKDPLENARQKALAYYRICGQPVFSQDSGLYIEGLPKERQPGVHVRRVNGVNLTDEQMRKYYKKIAAEFGGRCVAQYQNAICLVFSENEIYEARGGALNWKKFWLMTEERPQRMEGFPLDAICADYRTGRHFYDGEATMPEEEGDGVRDFFRNALKQHEMRNKIEKLTFSIARFVSART</sequence>
<dbReference type="RefSeq" id="WP_308729136.1">
    <property type="nucleotide sequence ID" value="NZ_JAJEQF010000063.1"/>
</dbReference>
<dbReference type="SUPFAM" id="SSF52972">
    <property type="entry name" value="ITPase-like"/>
    <property type="match status" value="1"/>
</dbReference>
<dbReference type="GO" id="GO:0047429">
    <property type="term" value="F:nucleoside triphosphate diphosphatase activity"/>
    <property type="evidence" value="ECO:0007669"/>
    <property type="project" value="InterPro"/>
</dbReference>
<dbReference type="Proteomes" id="UP001199355">
    <property type="component" value="Unassembled WGS sequence"/>
</dbReference>
<gene>
    <name evidence="2" type="ORF">LKD45_15790</name>
</gene>
<keyword evidence="3" id="KW-1185">Reference proteome</keyword>
<evidence type="ECO:0008006" key="4">
    <source>
        <dbReference type="Google" id="ProtNLM"/>
    </source>
</evidence>
<proteinExistence type="predicted"/>
<evidence type="ECO:0000256" key="1">
    <source>
        <dbReference type="ARBA" id="ARBA00022801"/>
    </source>
</evidence>
<reference evidence="2 3" key="1">
    <citation type="submission" date="2021-10" db="EMBL/GenBank/DDBJ databases">
        <title>Anaerobic single-cell dispensing facilitates the cultivation of human gut bacteria.</title>
        <authorList>
            <person name="Afrizal A."/>
        </authorList>
    </citation>
    <scope>NUCLEOTIDE SEQUENCE [LARGE SCALE GENOMIC DNA]</scope>
    <source>
        <strain evidence="2 3">CLA-AA-H244</strain>
    </source>
</reference>
<dbReference type="AlphaFoldDB" id="A0AAE3AWP2"/>
<dbReference type="Gene3D" id="3.90.950.10">
    <property type="match status" value="1"/>
</dbReference>
<evidence type="ECO:0000313" key="3">
    <source>
        <dbReference type="Proteomes" id="UP001199355"/>
    </source>
</evidence>